<feature type="compositionally biased region" description="Low complexity" evidence="1">
    <location>
        <begin position="101"/>
        <end position="117"/>
    </location>
</feature>
<evidence type="ECO:0000256" key="1">
    <source>
        <dbReference type="SAM" id="MobiDB-lite"/>
    </source>
</evidence>
<feature type="region of interest" description="Disordered" evidence="1">
    <location>
        <begin position="406"/>
        <end position="438"/>
    </location>
</feature>
<dbReference type="Proteomes" id="UP001168821">
    <property type="component" value="Unassembled WGS sequence"/>
</dbReference>
<gene>
    <name evidence="2" type="ORF">Zmor_020028</name>
</gene>
<evidence type="ECO:0000313" key="2">
    <source>
        <dbReference type="EMBL" id="KAJ3648208.1"/>
    </source>
</evidence>
<feature type="compositionally biased region" description="Basic and acidic residues" evidence="1">
    <location>
        <begin position="415"/>
        <end position="425"/>
    </location>
</feature>
<reference evidence="2" key="1">
    <citation type="journal article" date="2023" name="G3 (Bethesda)">
        <title>Whole genome assemblies of Zophobas morio and Tenebrio molitor.</title>
        <authorList>
            <person name="Kaur S."/>
            <person name="Stinson S.A."/>
            <person name="diCenzo G.C."/>
        </authorList>
    </citation>
    <scope>NUCLEOTIDE SEQUENCE</scope>
    <source>
        <strain evidence="2">QUZm001</strain>
    </source>
</reference>
<evidence type="ECO:0000313" key="3">
    <source>
        <dbReference type="Proteomes" id="UP001168821"/>
    </source>
</evidence>
<sequence length="438" mass="48946">MHISETRQSSNTILTKCSKMTEEKHKRHGMNGNADGAIKEEPLKNNYVQGGRLKFFKDGKFILELERAREGERMSWVSVPRKTFWPPQGTAASTPTYRQESSASLSVSDDNSSIQSSPWQRDHSWKQPSPRRNQSKELSFFFWRPKHKRSSAAAAAKSRKSRRPYSALPEKDSRVVFSDRTSKDGASTTTNNNCKSRSVRASLLVIVQNLLDRTSTAAATTTAAASRADVAVVSPRKRFLREMEKDKVQTDDGCLKRSRNKTPAKFGSPVTANGTTEDVGGGGGAVKPARNCSYSITSLLAEDRNVKRSPSNSPSHFNASIAQPQYCSPSSEDRWYSESVDRLRSIELSQADKRGYPSYPHPSYLPPYMYPYTLPPYYGPGVYGRGYIMPPIYHTPPMPIEMSHDTPSCSWAADPPRDLEHRDDNITDMPLNLSKHAG</sequence>
<evidence type="ECO:0008006" key="4">
    <source>
        <dbReference type="Google" id="ProtNLM"/>
    </source>
</evidence>
<comment type="caution">
    <text evidence="2">The sequence shown here is derived from an EMBL/GenBank/DDBJ whole genome shotgun (WGS) entry which is preliminary data.</text>
</comment>
<feature type="region of interest" description="Disordered" evidence="1">
    <location>
        <begin position="151"/>
        <end position="193"/>
    </location>
</feature>
<accession>A0AA38I0T0</accession>
<keyword evidence="3" id="KW-1185">Reference proteome</keyword>
<organism evidence="2 3">
    <name type="scientific">Zophobas morio</name>
    <dbReference type="NCBI Taxonomy" id="2755281"/>
    <lineage>
        <taxon>Eukaryota</taxon>
        <taxon>Metazoa</taxon>
        <taxon>Ecdysozoa</taxon>
        <taxon>Arthropoda</taxon>
        <taxon>Hexapoda</taxon>
        <taxon>Insecta</taxon>
        <taxon>Pterygota</taxon>
        <taxon>Neoptera</taxon>
        <taxon>Endopterygota</taxon>
        <taxon>Coleoptera</taxon>
        <taxon>Polyphaga</taxon>
        <taxon>Cucujiformia</taxon>
        <taxon>Tenebrionidae</taxon>
        <taxon>Zophobas</taxon>
    </lineage>
</organism>
<dbReference type="EMBL" id="JALNTZ010000006">
    <property type="protein sequence ID" value="KAJ3648208.1"/>
    <property type="molecule type" value="Genomic_DNA"/>
</dbReference>
<feature type="region of interest" description="Disordered" evidence="1">
    <location>
        <begin position="250"/>
        <end position="284"/>
    </location>
</feature>
<protein>
    <recommendedName>
        <fullName evidence="4">Protein hairless</fullName>
    </recommendedName>
</protein>
<dbReference type="AlphaFoldDB" id="A0AA38I0T0"/>
<name>A0AA38I0T0_9CUCU</name>
<feature type="compositionally biased region" description="Polar residues" evidence="1">
    <location>
        <begin position="90"/>
        <end position="100"/>
    </location>
</feature>
<proteinExistence type="predicted"/>
<feature type="region of interest" description="Disordered" evidence="1">
    <location>
        <begin position="82"/>
        <end position="132"/>
    </location>
</feature>
<feature type="compositionally biased region" description="Polar residues" evidence="1">
    <location>
        <begin position="184"/>
        <end position="193"/>
    </location>
</feature>
<feature type="region of interest" description="Disordered" evidence="1">
    <location>
        <begin position="305"/>
        <end position="333"/>
    </location>
</feature>
<feature type="compositionally biased region" description="Polar residues" evidence="1">
    <location>
        <begin position="308"/>
        <end position="330"/>
    </location>
</feature>